<dbReference type="EMBL" id="CP003788">
    <property type="protein sequence ID" value="AFR05736.1"/>
    <property type="molecule type" value="Genomic_DNA"/>
</dbReference>
<protein>
    <submittedName>
        <fullName evidence="2">Uncharacterized protein</fullName>
    </submittedName>
</protein>
<dbReference type="HOGENOM" id="CLU_3254751_0_0_11"/>
<dbReference type="STRING" id="1205910.B005_0083"/>
<dbReference type="AlphaFoldDB" id="J7KYY5"/>
<sequence>MAVVPGRKVPEHERAPGLYRPGAPEDRLCQRSALQATGEKGR</sequence>
<proteinExistence type="predicted"/>
<reference evidence="3" key="2">
    <citation type="submission" date="2012-08" db="EMBL/GenBank/DDBJ databases">
        <title>Whole-genome sequence of Nocardiopsis alba strain ATCC BAA-2165 associated with honeybees.</title>
        <authorList>
            <person name="Qiao J."/>
            <person name="Chen L."/>
            <person name="Li Y."/>
            <person name="Wang J."/>
            <person name="Zhang W."/>
            <person name="Chen S."/>
        </authorList>
    </citation>
    <scope>NUCLEOTIDE SEQUENCE [LARGE SCALE GENOMIC DNA]</scope>
    <source>
        <strain evidence="3">ATCC BAA-2165 / BE74</strain>
    </source>
</reference>
<organism evidence="2 3">
    <name type="scientific">Nocardiopsis alba (strain ATCC BAA-2165 / BE74)</name>
    <dbReference type="NCBI Taxonomy" id="1205910"/>
    <lineage>
        <taxon>Bacteria</taxon>
        <taxon>Bacillati</taxon>
        <taxon>Actinomycetota</taxon>
        <taxon>Actinomycetes</taxon>
        <taxon>Streptosporangiales</taxon>
        <taxon>Nocardiopsidaceae</taxon>
        <taxon>Nocardiopsis</taxon>
    </lineage>
</organism>
<evidence type="ECO:0000256" key="1">
    <source>
        <dbReference type="SAM" id="MobiDB-lite"/>
    </source>
</evidence>
<accession>J7KYY5</accession>
<name>J7KYY5_NOCAA</name>
<dbReference type="Proteomes" id="UP000003779">
    <property type="component" value="Chromosome"/>
</dbReference>
<reference evidence="2 3" key="1">
    <citation type="journal article" date="2012" name="J. Bacteriol.">
        <title>Whole-Genome Sequence of Nocardiopsis alba Strain ATCC BAA-2165, Associated with Honeybees.</title>
        <authorList>
            <person name="Qiao J."/>
            <person name="Chen L."/>
            <person name="Li Y."/>
            <person name="Wang J."/>
            <person name="Zhang W."/>
            <person name="Chen S."/>
        </authorList>
    </citation>
    <scope>NUCLEOTIDE SEQUENCE [LARGE SCALE GENOMIC DNA]</scope>
    <source>
        <strain evidence="3">ATCC BAA-2165 / BE74</strain>
    </source>
</reference>
<gene>
    <name evidence="2" type="ordered locus">B005_0083</name>
</gene>
<evidence type="ECO:0000313" key="3">
    <source>
        <dbReference type="Proteomes" id="UP000003779"/>
    </source>
</evidence>
<evidence type="ECO:0000313" key="2">
    <source>
        <dbReference type="EMBL" id="AFR05736.1"/>
    </source>
</evidence>
<feature type="region of interest" description="Disordered" evidence="1">
    <location>
        <begin position="1"/>
        <end position="28"/>
    </location>
</feature>
<dbReference type="KEGG" id="nal:B005_0083"/>